<dbReference type="GO" id="GO:0020037">
    <property type="term" value="F:heme binding"/>
    <property type="evidence" value="ECO:0007669"/>
    <property type="project" value="InterPro"/>
</dbReference>
<evidence type="ECO:0000256" key="2">
    <source>
        <dbReference type="ARBA" id="ARBA00022617"/>
    </source>
</evidence>
<keyword evidence="6 10" id="KW-0408">Iron</keyword>
<reference evidence="12" key="1">
    <citation type="submission" date="2020-08" db="EMBL/GenBank/DDBJ databases">
        <title>A bifunctional nitrone conjugated secondary metabolite targeting the ribosome.</title>
        <authorList>
            <person name="Limbrick E.M."/>
            <person name="Graf M."/>
            <person name="Derewacz D.K."/>
            <person name="Nguyen F."/>
            <person name="Spraggins J.M."/>
            <person name="Wieland M."/>
            <person name="Ynigez-Gutierrez A.E."/>
            <person name="Reisman B.J."/>
            <person name="Zinshteyn B."/>
            <person name="McCulloch K."/>
            <person name="Iverson T.M."/>
            <person name="Green R."/>
            <person name="Wilson D.N."/>
            <person name="Bachmann B.O."/>
        </authorList>
    </citation>
    <scope>NUCLEOTIDE SEQUENCE</scope>
    <source>
        <strain evidence="12">Africana</strain>
    </source>
</reference>
<dbReference type="PANTHER" id="PTHR46696:SF1">
    <property type="entry name" value="CYTOCHROME P450 YJIB-RELATED"/>
    <property type="match status" value="1"/>
</dbReference>
<evidence type="ECO:0000256" key="11">
    <source>
        <dbReference type="SAM" id="MobiDB-lite"/>
    </source>
</evidence>
<dbReference type="GO" id="GO:0004497">
    <property type="term" value="F:monooxygenase activity"/>
    <property type="evidence" value="ECO:0007669"/>
    <property type="project" value="UniProtKB-KW"/>
</dbReference>
<dbReference type="Gene3D" id="1.10.630.10">
    <property type="entry name" value="Cytochrome P450"/>
    <property type="match status" value="1"/>
</dbReference>
<dbReference type="GO" id="GO:0016705">
    <property type="term" value="F:oxidoreductase activity, acting on paired donors, with incorporation or reduction of molecular oxygen"/>
    <property type="evidence" value="ECO:0007669"/>
    <property type="project" value="InterPro"/>
</dbReference>
<accession>A0A7D5Y996</accession>
<dbReference type="GO" id="GO:0005506">
    <property type="term" value="F:iron ion binding"/>
    <property type="evidence" value="ECO:0007669"/>
    <property type="project" value="InterPro"/>
</dbReference>
<dbReference type="EMBL" id="CP058905">
    <property type="protein sequence ID" value="QLJ99059.1"/>
    <property type="molecule type" value="Genomic_DNA"/>
</dbReference>
<dbReference type="PRINTS" id="PR00385">
    <property type="entry name" value="P450"/>
</dbReference>
<dbReference type="Pfam" id="PF00067">
    <property type="entry name" value="p450"/>
    <property type="match status" value="1"/>
</dbReference>
<evidence type="ECO:0000256" key="1">
    <source>
        <dbReference type="ARBA" id="ARBA00010617"/>
    </source>
</evidence>
<dbReference type="SUPFAM" id="SSF48264">
    <property type="entry name" value="Cytochrome P450"/>
    <property type="match status" value="1"/>
</dbReference>
<proteinExistence type="inferred from homology"/>
<dbReference type="InterPro" id="IPR036396">
    <property type="entry name" value="Cyt_P450_sf"/>
</dbReference>
<dbReference type="AlphaFoldDB" id="A0A7D5Y996"/>
<protein>
    <submittedName>
        <fullName evidence="12">Cytochrome P450</fullName>
    </submittedName>
</protein>
<dbReference type="InterPro" id="IPR001128">
    <property type="entry name" value="Cyt_P450"/>
</dbReference>
<keyword evidence="3 10" id="KW-0479">Metal-binding</keyword>
<dbReference type="PROSITE" id="PS00086">
    <property type="entry name" value="CYTOCHROME_P450"/>
    <property type="match status" value="1"/>
</dbReference>
<evidence type="ECO:0000256" key="8">
    <source>
        <dbReference type="ARBA" id="ARBA00023194"/>
    </source>
</evidence>
<comment type="pathway">
    <text evidence="9">Antibiotic biosynthesis; mycinamicin biosynthesis.</text>
</comment>
<sequence length="425" mass="46734">MTPGGALPGGPGGPPAGSQTRGSHPVTDTSEATIQRYPFSDPDRLNLDPCYARLRRDEPLIRVRLPYGAPAWLATRHADVRIVLGDARFSRAAAVGRDEPRNTPRQIKGGILSMDPPEHTRLRRLVARAFTARRVEELRPRTRQVADELVDNLLAAGPAADLVAHVATPLPIRVICDLLGVPVADQDRFHTWSEAIVSITTLSEEQIEQYMGNLFAYMGELIARRREEPTDDLLSAMVRARDADDRLSEQEMVELAAGLLAAGHETTVTQIPNFVYVLLQHPDEWARLLADRTLVPRAVEELMRFVPLGATTAFARYAKEDIEVGGVLVRAGEPVVVSIPSANRDETVFADADRLDLGREINPHLGFGHGVHHCVGAQLARMELQVVLETLLDRTPGLRLAVPEPELTWKSGLLVRGLTAMPVAW</sequence>
<feature type="compositionally biased region" description="Gly residues" evidence="11">
    <location>
        <begin position="1"/>
        <end position="10"/>
    </location>
</feature>
<feature type="region of interest" description="Disordered" evidence="11">
    <location>
        <begin position="1"/>
        <end position="28"/>
    </location>
</feature>
<evidence type="ECO:0000256" key="6">
    <source>
        <dbReference type="ARBA" id="ARBA00023004"/>
    </source>
</evidence>
<evidence type="ECO:0000256" key="4">
    <source>
        <dbReference type="ARBA" id="ARBA00022857"/>
    </source>
</evidence>
<evidence type="ECO:0000256" key="10">
    <source>
        <dbReference type="RuleBase" id="RU000461"/>
    </source>
</evidence>
<dbReference type="InterPro" id="IPR002397">
    <property type="entry name" value="Cyt_P450_B"/>
</dbReference>
<keyword evidence="7 10" id="KW-0503">Monooxygenase</keyword>
<name>A0A7D5Y996_9ACTN</name>
<comment type="similarity">
    <text evidence="1 10">Belongs to the cytochrome P450 family.</text>
</comment>
<keyword evidence="4" id="KW-0521">NADP</keyword>
<dbReference type="FunFam" id="1.10.630.10:FF:000018">
    <property type="entry name" value="Cytochrome P450 monooxygenase"/>
    <property type="match status" value="1"/>
</dbReference>
<dbReference type="PRINTS" id="PR00359">
    <property type="entry name" value="BP450"/>
</dbReference>
<evidence type="ECO:0000256" key="9">
    <source>
        <dbReference type="ARBA" id="ARBA00060683"/>
    </source>
</evidence>
<dbReference type="CDD" id="cd11031">
    <property type="entry name" value="Cyp158A-like"/>
    <property type="match status" value="1"/>
</dbReference>
<evidence type="ECO:0000256" key="3">
    <source>
        <dbReference type="ARBA" id="ARBA00022723"/>
    </source>
</evidence>
<feature type="compositionally biased region" description="Polar residues" evidence="11">
    <location>
        <begin position="18"/>
        <end position="28"/>
    </location>
</feature>
<keyword evidence="5 10" id="KW-0560">Oxidoreductase</keyword>
<gene>
    <name evidence="12" type="ORF">HZU44_02390</name>
</gene>
<evidence type="ECO:0000256" key="7">
    <source>
        <dbReference type="ARBA" id="ARBA00023033"/>
    </source>
</evidence>
<keyword evidence="2 10" id="KW-0349">Heme</keyword>
<evidence type="ECO:0000313" key="12">
    <source>
        <dbReference type="EMBL" id="QLJ99059.1"/>
    </source>
</evidence>
<feature type="region of interest" description="Disordered" evidence="11">
    <location>
        <begin position="95"/>
        <end position="114"/>
    </location>
</feature>
<dbReference type="PANTHER" id="PTHR46696">
    <property type="entry name" value="P450, PUTATIVE (EUROFUNG)-RELATED"/>
    <property type="match status" value="1"/>
</dbReference>
<keyword evidence="8" id="KW-0045">Antibiotic biosynthesis</keyword>
<organism evidence="12">
    <name type="scientific">Micromonospora carbonacea</name>
    <dbReference type="NCBI Taxonomy" id="47853"/>
    <lineage>
        <taxon>Bacteria</taxon>
        <taxon>Bacillati</taxon>
        <taxon>Actinomycetota</taxon>
        <taxon>Actinomycetes</taxon>
        <taxon>Micromonosporales</taxon>
        <taxon>Micromonosporaceae</taxon>
        <taxon>Micromonospora</taxon>
    </lineage>
</organism>
<dbReference type="InterPro" id="IPR017972">
    <property type="entry name" value="Cyt_P450_CS"/>
</dbReference>
<dbReference type="GO" id="GO:0017000">
    <property type="term" value="P:antibiotic biosynthetic process"/>
    <property type="evidence" value="ECO:0007669"/>
    <property type="project" value="UniProtKB-KW"/>
</dbReference>
<evidence type="ECO:0000256" key="5">
    <source>
        <dbReference type="ARBA" id="ARBA00023002"/>
    </source>
</evidence>